<gene>
    <name evidence="2" type="ORF">DICPUDRAFT_91500</name>
</gene>
<evidence type="ECO:0000256" key="1">
    <source>
        <dbReference type="SAM" id="SignalP"/>
    </source>
</evidence>
<proteinExistence type="predicted"/>
<accession>F0ZDE2</accession>
<dbReference type="Proteomes" id="UP000001064">
    <property type="component" value="Unassembled WGS sequence"/>
</dbReference>
<evidence type="ECO:0000313" key="2">
    <source>
        <dbReference type="EMBL" id="EGC38051.1"/>
    </source>
</evidence>
<dbReference type="KEGG" id="dpp:DICPUDRAFT_91500"/>
<dbReference type="InParanoid" id="F0ZDE2"/>
<name>F0ZDE2_DICPU</name>
<dbReference type="AlphaFoldDB" id="F0ZDE2"/>
<reference evidence="3" key="1">
    <citation type="journal article" date="2011" name="Genome Biol.">
        <title>Comparative genomics of the social amoebae Dictyostelium discoideum and Dictyostelium purpureum.</title>
        <authorList>
            <consortium name="US DOE Joint Genome Institute (JGI-PGF)"/>
            <person name="Sucgang R."/>
            <person name="Kuo A."/>
            <person name="Tian X."/>
            <person name="Salerno W."/>
            <person name="Parikh A."/>
            <person name="Feasley C.L."/>
            <person name="Dalin E."/>
            <person name="Tu H."/>
            <person name="Huang E."/>
            <person name="Barry K."/>
            <person name="Lindquist E."/>
            <person name="Shapiro H."/>
            <person name="Bruce D."/>
            <person name="Schmutz J."/>
            <person name="Salamov A."/>
            <person name="Fey P."/>
            <person name="Gaudet P."/>
            <person name="Anjard C."/>
            <person name="Babu M.M."/>
            <person name="Basu S."/>
            <person name="Bushmanova Y."/>
            <person name="van der Wel H."/>
            <person name="Katoh-Kurasawa M."/>
            <person name="Dinh C."/>
            <person name="Coutinho P.M."/>
            <person name="Saito T."/>
            <person name="Elias M."/>
            <person name="Schaap P."/>
            <person name="Kay R.R."/>
            <person name="Henrissat B."/>
            <person name="Eichinger L."/>
            <person name="Rivero F."/>
            <person name="Putnam N.H."/>
            <person name="West C.M."/>
            <person name="Loomis W.F."/>
            <person name="Chisholm R.L."/>
            <person name="Shaulsky G."/>
            <person name="Strassmann J.E."/>
            <person name="Queller D.C."/>
            <person name="Kuspa A."/>
            <person name="Grigoriev I.V."/>
        </authorList>
    </citation>
    <scope>NUCLEOTIDE SEQUENCE [LARGE SCALE GENOMIC DNA]</scope>
    <source>
        <strain evidence="3">QSDP1</strain>
    </source>
</reference>
<evidence type="ECO:0000313" key="3">
    <source>
        <dbReference type="Proteomes" id="UP000001064"/>
    </source>
</evidence>
<dbReference type="VEuPathDB" id="AmoebaDB:DICPUDRAFT_91500"/>
<protein>
    <submittedName>
        <fullName evidence="2">Expressed protein</fullName>
    </submittedName>
</protein>
<dbReference type="EMBL" id="GL870985">
    <property type="protein sequence ID" value="EGC38051.1"/>
    <property type="molecule type" value="Genomic_DNA"/>
</dbReference>
<feature type="signal peptide" evidence="1">
    <location>
        <begin position="1"/>
        <end position="18"/>
    </location>
</feature>
<sequence length="148" mass="14943">MNTKSIASIALLATVASAANLESISFSVVCGNPGTEVSNYTVPVTANCTQVCTDSVIVNGTDVQWFQDTIVCEGISAVNTTVSCNGTIATIADELVAQKAENATCNFEAESNSTSTSHSASHSSEGSSASTVFASIALVAVSVVAALL</sequence>
<feature type="chain" id="PRO_5003265052" evidence="1">
    <location>
        <begin position="19"/>
        <end position="148"/>
    </location>
</feature>
<dbReference type="GeneID" id="10502896"/>
<keyword evidence="3" id="KW-1185">Reference proteome</keyword>
<keyword evidence="1" id="KW-0732">Signal</keyword>
<dbReference type="RefSeq" id="XP_003285452.1">
    <property type="nucleotide sequence ID" value="XM_003285404.1"/>
</dbReference>
<organism evidence="2 3">
    <name type="scientific">Dictyostelium purpureum</name>
    <name type="common">Slime mold</name>
    <dbReference type="NCBI Taxonomy" id="5786"/>
    <lineage>
        <taxon>Eukaryota</taxon>
        <taxon>Amoebozoa</taxon>
        <taxon>Evosea</taxon>
        <taxon>Eumycetozoa</taxon>
        <taxon>Dictyostelia</taxon>
        <taxon>Dictyosteliales</taxon>
        <taxon>Dictyosteliaceae</taxon>
        <taxon>Dictyostelium</taxon>
    </lineage>
</organism>